<comment type="caution">
    <text evidence="1">The sequence shown here is derived from an EMBL/GenBank/DDBJ whole genome shotgun (WGS) entry which is preliminary data.</text>
</comment>
<protein>
    <recommendedName>
        <fullName evidence="3">DUF551 domain-containing protein</fullName>
    </recommendedName>
</protein>
<evidence type="ECO:0000313" key="1">
    <source>
        <dbReference type="EMBL" id="GAA4871667.1"/>
    </source>
</evidence>
<gene>
    <name evidence="1" type="ORF">GCM10023333_00610</name>
</gene>
<evidence type="ECO:0000313" key="2">
    <source>
        <dbReference type="Proteomes" id="UP001499988"/>
    </source>
</evidence>
<dbReference type="EMBL" id="BAABJZ010000002">
    <property type="protein sequence ID" value="GAA4871667.1"/>
    <property type="molecule type" value="Genomic_DNA"/>
</dbReference>
<evidence type="ECO:0008006" key="3">
    <source>
        <dbReference type="Google" id="ProtNLM"/>
    </source>
</evidence>
<dbReference type="RefSeq" id="WP_345332100.1">
    <property type="nucleotide sequence ID" value="NZ_BAABJZ010000002.1"/>
</dbReference>
<organism evidence="1 2">
    <name type="scientific">Ferrimonas pelagia</name>
    <dbReference type="NCBI Taxonomy" id="1177826"/>
    <lineage>
        <taxon>Bacteria</taxon>
        <taxon>Pseudomonadati</taxon>
        <taxon>Pseudomonadota</taxon>
        <taxon>Gammaproteobacteria</taxon>
        <taxon>Alteromonadales</taxon>
        <taxon>Ferrimonadaceae</taxon>
        <taxon>Ferrimonas</taxon>
    </lineage>
</organism>
<proteinExistence type="predicted"/>
<keyword evidence="2" id="KW-1185">Reference proteome</keyword>
<name>A0ABP9EBB0_9GAMM</name>
<sequence length="69" mass="7665">MEWVDITQAQPDDGAVVLVWMPNSQQPLELARYLSTHGFVDLDSDWQAHGDVSHWMAVSAPSQDPTSSL</sequence>
<reference evidence="2" key="1">
    <citation type="journal article" date="2019" name="Int. J. Syst. Evol. Microbiol.">
        <title>The Global Catalogue of Microorganisms (GCM) 10K type strain sequencing project: providing services to taxonomists for standard genome sequencing and annotation.</title>
        <authorList>
            <consortium name="The Broad Institute Genomics Platform"/>
            <consortium name="The Broad Institute Genome Sequencing Center for Infectious Disease"/>
            <person name="Wu L."/>
            <person name="Ma J."/>
        </authorList>
    </citation>
    <scope>NUCLEOTIDE SEQUENCE [LARGE SCALE GENOMIC DNA]</scope>
    <source>
        <strain evidence="2">JCM 18401</strain>
    </source>
</reference>
<dbReference type="Proteomes" id="UP001499988">
    <property type="component" value="Unassembled WGS sequence"/>
</dbReference>
<accession>A0ABP9EBB0</accession>